<evidence type="ECO:0000259" key="2">
    <source>
        <dbReference type="Pfam" id="PF13439"/>
    </source>
</evidence>
<feature type="domain" description="Glycosyl transferase family 1" evidence="1">
    <location>
        <begin position="187"/>
        <end position="354"/>
    </location>
</feature>
<dbReference type="OrthoDB" id="9806653at2"/>
<dbReference type="SUPFAM" id="SSF53756">
    <property type="entry name" value="UDP-Glycosyltransferase/glycogen phosphorylase"/>
    <property type="match status" value="1"/>
</dbReference>
<protein>
    <submittedName>
        <fullName evidence="3">Glycosyltransferase involved in cell wall biosynthesis</fullName>
    </submittedName>
</protein>
<dbReference type="EMBL" id="SNWM01000005">
    <property type="protein sequence ID" value="TDO20165.1"/>
    <property type="molecule type" value="Genomic_DNA"/>
</dbReference>
<proteinExistence type="predicted"/>
<evidence type="ECO:0000313" key="4">
    <source>
        <dbReference type="Proteomes" id="UP000295499"/>
    </source>
</evidence>
<dbReference type="GO" id="GO:0016757">
    <property type="term" value="F:glycosyltransferase activity"/>
    <property type="evidence" value="ECO:0007669"/>
    <property type="project" value="InterPro"/>
</dbReference>
<keyword evidence="4" id="KW-1185">Reference proteome</keyword>
<dbReference type="Gene3D" id="3.40.50.2000">
    <property type="entry name" value="Glycogen Phosphorylase B"/>
    <property type="match status" value="2"/>
</dbReference>
<organism evidence="3 4">
    <name type="scientific">Pedobacter duraquae</name>
    <dbReference type="NCBI Taxonomy" id="425511"/>
    <lineage>
        <taxon>Bacteria</taxon>
        <taxon>Pseudomonadati</taxon>
        <taxon>Bacteroidota</taxon>
        <taxon>Sphingobacteriia</taxon>
        <taxon>Sphingobacteriales</taxon>
        <taxon>Sphingobacteriaceae</taxon>
        <taxon>Pedobacter</taxon>
    </lineage>
</organism>
<name>A0A4R6IGS3_9SPHI</name>
<dbReference type="PANTHER" id="PTHR12526">
    <property type="entry name" value="GLYCOSYLTRANSFERASE"/>
    <property type="match status" value="1"/>
</dbReference>
<accession>A0A4R6IGS3</accession>
<comment type="caution">
    <text evidence="3">The sequence shown here is derived from an EMBL/GenBank/DDBJ whole genome shotgun (WGS) entry which is preliminary data.</text>
</comment>
<dbReference type="RefSeq" id="WP_133558520.1">
    <property type="nucleotide sequence ID" value="NZ_SNWM01000005.1"/>
</dbReference>
<dbReference type="InterPro" id="IPR028098">
    <property type="entry name" value="Glyco_trans_4-like_N"/>
</dbReference>
<evidence type="ECO:0000313" key="3">
    <source>
        <dbReference type="EMBL" id="TDO20165.1"/>
    </source>
</evidence>
<keyword evidence="3" id="KW-0808">Transferase</keyword>
<gene>
    <name evidence="3" type="ORF">CLV32_3925</name>
</gene>
<dbReference type="Pfam" id="PF13439">
    <property type="entry name" value="Glyco_transf_4"/>
    <property type="match status" value="1"/>
</dbReference>
<dbReference type="CDD" id="cd03801">
    <property type="entry name" value="GT4_PimA-like"/>
    <property type="match status" value="1"/>
</dbReference>
<dbReference type="Proteomes" id="UP000295499">
    <property type="component" value="Unassembled WGS sequence"/>
</dbReference>
<feature type="domain" description="Glycosyltransferase subfamily 4-like N-terminal" evidence="2">
    <location>
        <begin position="43"/>
        <end position="178"/>
    </location>
</feature>
<reference evidence="3 4" key="1">
    <citation type="submission" date="2019-03" db="EMBL/GenBank/DDBJ databases">
        <title>Genomic Encyclopedia of Archaeal and Bacterial Type Strains, Phase II (KMG-II): from individual species to whole genera.</title>
        <authorList>
            <person name="Goeker M."/>
        </authorList>
    </citation>
    <scope>NUCLEOTIDE SEQUENCE [LARGE SCALE GENOMIC DNA]</scope>
    <source>
        <strain evidence="3 4">DSM 19034</strain>
    </source>
</reference>
<dbReference type="AlphaFoldDB" id="A0A4R6IGS3"/>
<sequence length="381" mass="42672">MNILILNNTSDLYGGSRILLIVVQILKEGKHTPILVLSEDGPLVPELEKLGVEIHIIRLGILRHKYMNPKGILNRMVVSTAAWKSLSNLIEGRQIDLVYSNTIGVLIGAFFAKRKRIRHIWHVHEITLKPMPFVKLIAYLFKKYTDQIIVVSEAVKNHWAKYVDPAKLERVYNGIETTSFENTMGKLRTELKIPEDQLLIGMIGRVNNWKGQDYFLEMASVLLKDHSNLQFIMVGDAYPGNEHLYEQLTNNLLNPALQGRVTNLGYRTDIANILNSLDIFILPSILPDPFPTVILEAMASGKPVVATNHGGATEMILDGETGILIPYNNAVEAAKKITGIIIAEGKRKTMGLQAAGRIRNHYSLKAFHDAILRTVSQKTTV</sequence>
<dbReference type="Pfam" id="PF00534">
    <property type="entry name" value="Glycos_transf_1"/>
    <property type="match status" value="1"/>
</dbReference>
<dbReference type="InterPro" id="IPR001296">
    <property type="entry name" value="Glyco_trans_1"/>
</dbReference>
<evidence type="ECO:0000259" key="1">
    <source>
        <dbReference type="Pfam" id="PF00534"/>
    </source>
</evidence>